<dbReference type="GO" id="GO:0003677">
    <property type="term" value="F:DNA binding"/>
    <property type="evidence" value="ECO:0007669"/>
    <property type="project" value="InterPro"/>
</dbReference>
<feature type="binding site" evidence="14">
    <location>
        <position position="172"/>
    </location>
    <ligand>
        <name>NAD(+)</name>
        <dbReference type="ChEBI" id="CHEBI:57540"/>
    </ligand>
</feature>
<feature type="binding site" evidence="14">
    <location>
        <position position="287"/>
    </location>
    <ligand>
        <name>NAD(+)</name>
        <dbReference type="ChEBI" id="CHEBI:57540"/>
    </ligand>
</feature>
<keyword evidence="14" id="KW-0464">Manganese</keyword>
<evidence type="ECO:0000313" key="17">
    <source>
        <dbReference type="EMBL" id="EKY02208.1"/>
    </source>
</evidence>
<comment type="caution">
    <text evidence="17">The sequence shown here is derived from an EMBL/GenBank/DDBJ whole genome shotgun (WGS) entry which is preliminary data.</text>
</comment>
<dbReference type="Gene3D" id="6.20.10.30">
    <property type="match status" value="1"/>
</dbReference>
<dbReference type="RefSeq" id="WP_005468797.1">
    <property type="nucleotide sequence ID" value="NZ_KB291043.1"/>
</dbReference>
<dbReference type="InterPro" id="IPR004150">
    <property type="entry name" value="NAD_DNA_ligase_OB"/>
</dbReference>
<dbReference type="STRING" id="1127696.HMPREF9134_00597"/>
<proteinExistence type="inferred from homology"/>
<dbReference type="PANTHER" id="PTHR23389:SF9">
    <property type="entry name" value="DNA LIGASE"/>
    <property type="match status" value="1"/>
</dbReference>
<dbReference type="FunFam" id="1.10.287.610:FF:000002">
    <property type="entry name" value="DNA ligase"/>
    <property type="match status" value="1"/>
</dbReference>
<protein>
    <recommendedName>
        <fullName evidence="3 14">DNA ligase</fullName>
        <ecNumber evidence="2 14">6.5.1.2</ecNumber>
    </recommendedName>
    <alternativeName>
        <fullName evidence="14">Polydeoxyribonucleotide synthase [NAD(+)]</fullName>
    </alternativeName>
</protein>
<dbReference type="Pfam" id="PF03119">
    <property type="entry name" value="DNA_ligase_ZBD"/>
    <property type="match status" value="1"/>
</dbReference>
<dbReference type="FunFam" id="2.40.50.140:FF:000012">
    <property type="entry name" value="DNA ligase"/>
    <property type="match status" value="1"/>
</dbReference>
<evidence type="ECO:0000256" key="4">
    <source>
        <dbReference type="ARBA" id="ARBA00022598"/>
    </source>
</evidence>
<dbReference type="NCBIfam" id="TIGR00575">
    <property type="entry name" value="dnlj"/>
    <property type="match status" value="1"/>
</dbReference>
<comment type="similarity">
    <text evidence="13 14">Belongs to the NAD-dependent DNA ligase family. LigA subfamily.</text>
</comment>
<evidence type="ECO:0000256" key="15">
    <source>
        <dbReference type="SAM" id="MobiDB-lite"/>
    </source>
</evidence>
<dbReference type="FunFam" id="3.30.470.30:FF:000001">
    <property type="entry name" value="DNA ligase"/>
    <property type="match status" value="1"/>
</dbReference>
<evidence type="ECO:0000256" key="14">
    <source>
        <dbReference type="HAMAP-Rule" id="MF_01588"/>
    </source>
</evidence>
<dbReference type="Gene3D" id="2.40.50.140">
    <property type="entry name" value="Nucleic acid-binding proteins"/>
    <property type="match status" value="1"/>
</dbReference>
<feature type="binding site" evidence="14">
    <location>
        <position position="429"/>
    </location>
    <ligand>
        <name>Zn(2+)</name>
        <dbReference type="ChEBI" id="CHEBI:29105"/>
    </ligand>
</feature>
<dbReference type="Pfam" id="PF01653">
    <property type="entry name" value="DNA_ligase_aden"/>
    <property type="match status" value="1"/>
</dbReference>
<evidence type="ECO:0000256" key="2">
    <source>
        <dbReference type="ARBA" id="ARBA00012722"/>
    </source>
</evidence>
<dbReference type="SUPFAM" id="SSF56091">
    <property type="entry name" value="DNA ligase/mRNA capping enzyme, catalytic domain"/>
    <property type="match status" value="1"/>
</dbReference>
<evidence type="ECO:0000256" key="10">
    <source>
        <dbReference type="ARBA" id="ARBA00023027"/>
    </source>
</evidence>
<feature type="active site" description="N6-AMP-lysine intermediate" evidence="14">
    <location>
        <position position="114"/>
    </location>
</feature>
<feature type="binding site" evidence="14">
    <location>
        <position position="311"/>
    </location>
    <ligand>
        <name>NAD(+)</name>
        <dbReference type="ChEBI" id="CHEBI:57540"/>
    </ligand>
</feature>
<dbReference type="PATRIC" id="fig|1127696.3.peg.528"/>
<evidence type="ECO:0000256" key="11">
    <source>
        <dbReference type="ARBA" id="ARBA00023204"/>
    </source>
</evidence>
<comment type="catalytic activity">
    <reaction evidence="12 14">
        <text>NAD(+) + (deoxyribonucleotide)n-3'-hydroxyl + 5'-phospho-(deoxyribonucleotide)m = (deoxyribonucleotide)n+m + AMP + beta-nicotinamide D-nucleotide.</text>
        <dbReference type="EC" id="6.5.1.2"/>
    </reaction>
</comment>
<dbReference type="PANTHER" id="PTHR23389">
    <property type="entry name" value="CHROMOSOME TRANSMISSION FIDELITY FACTOR 18"/>
    <property type="match status" value="1"/>
</dbReference>
<dbReference type="SUPFAM" id="SSF47781">
    <property type="entry name" value="RuvA domain 2-like"/>
    <property type="match status" value="1"/>
</dbReference>
<dbReference type="AlphaFoldDB" id="L1NFQ5"/>
<evidence type="ECO:0000256" key="7">
    <source>
        <dbReference type="ARBA" id="ARBA00022763"/>
    </source>
</evidence>
<keyword evidence="7 14" id="KW-0227">DNA damage</keyword>
<dbReference type="SMART" id="SM00292">
    <property type="entry name" value="BRCT"/>
    <property type="match status" value="1"/>
</dbReference>
<dbReference type="PIRSF" id="PIRSF001604">
    <property type="entry name" value="LigA"/>
    <property type="match status" value="1"/>
</dbReference>
<organism evidence="17 18">
    <name type="scientific">Porphyromonas catoniae F0037</name>
    <dbReference type="NCBI Taxonomy" id="1127696"/>
    <lineage>
        <taxon>Bacteria</taxon>
        <taxon>Pseudomonadati</taxon>
        <taxon>Bacteroidota</taxon>
        <taxon>Bacteroidia</taxon>
        <taxon>Bacteroidales</taxon>
        <taxon>Porphyromonadaceae</taxon>
        <taxon>Porphyromonas</taxon>
    </lineage>
</organism>
<dbReference type="Pfam" id="PF12826">
    <property type="entry name" value="HHH_2"/>
    <property type="match status" value="1"/>
</dbReference>
<dbReference type="Gene3D" id="1.10.287.610">
    <property type="entry name" value="Helix hairpin bin"/>
    <property type="match status" value="1"/>
</dbReference>
<evidence type="ECO:0000256" key="8">
    <source>
        <dbReference type="ARBA" id="ARBA00022833"/>
    </source>
</evidence>
<keyword evidence="11 14" id="KW-0234">DNA repair</keyword>
<dbReference type="InterPro" id="IPR036420">
    <property type="entry name" value="BRCT_dom_sf"/>
</dbReference>
<sequence length="696" mass="77335">MERIDEQIRVLREEINRHNYAYYVLSSPTISDYDFDHLLKELEALEAQHPELITPDSPTQRVGEDRTEGFAQVAHRYPMLSLGNTYSYEEVDSFYERVKKDLGGKPFAIAAELKYDGLSISLIYEEGILVRAVTRGDGQVGDDVTANVRTIRSIPLRLQGEGYPRELEVRGEILLPFAEFDRINAERSEAGLPLFANPRNAASGTLKQLDPAIVASRRLDAFFYYVPAQPDMPDSHYERLMQCKAWGLKVSHAIELCHSLSEVHHFLDHWDEARHSAPVATDGVVLKVDSISEQEELGYTSKTPRWAIAYKFQAEQVKTTLLSVDFQVGRTGAVTPVANLEAVPISGTIVRRASLHNADFITTLDLHLGDQVFVEKGGEIIPKIVGVAKEERQQGAEPVIFPTQCPSCSTPLQRNEGEAAYYCPNQSACPPQQTARIEHFCGRKAADIRLGEETISLLFEHDLVHSIADLYRLRVEDLLTLPGFKERSATKLLDSITASKNRPFSALLFGLGIRFVGETVAKTLVQHYSTIEELAKAPLEELTAIPDIGKVIAQSLVDYFALESNRHFILELEELGLPLRRTAQEEPSPVTSHEFISGRTFVISGVFTEHSREEYKAMIESYGGKISSSISSKTDFVLAGANMGPAKLEKATSLGITLLSETDFLAHLHATQVTSSEAPTPAPAQEASDEPRLLFD</sequence>
<keyword evidence="10 14" id="KW-0520">NAD</keyword>
<dbReference type="InterPro" id="IPR001357">
    <property type="entry name" value="BRCT_dom"/>
</dbReference>
<feature type="binding site" evidence="14">
    <location>
        <begin position="81"/>
        <end position="82"/>
    </location>
    <ligand>
        <name>NAD(+)</name>
        <dbReference type="ChEBI" id="CHEBI:57540"/>
    </ligand>
</feature>
<keyword evidence="8 14" id="KW-0862">Zinc</keyword>
<dbReference type="GO" id="GO:0005829">
    <property type="term" value="C:cytosol"/>
    <property type="evidence" value="ECO:0007669"/>
    <property type="project" value="TreeGrafter"/>
</dbReference>
<dbReference type="FunFam" id="1.10.150.20:FF:000006">
    <property type="entry name" value="DNA ligase"/>
    <property type="match status" value="1"/>
</dbReference>
<dbReference type="Proteomes" id="UP000010408">
    <property type="component" value="Unassembled WGS sequence"/>
</dbReference>
<evidence type="ECO:0000313" key="18">
    <source>
        <dbReference type="Proteomes" id="UP000010408"/>
    </source>
</evidence>
<dbReference type="GO" id="GO:0006281">
    <property type="term" value="P:DNA repair"/>
    <property type="evidence" value="ECO:0007669"/>
    <property type="project" value="UniProtKB-KW"/>
</dbReference>
<dbReference type="GO" id="GO:0003911">
    <property type="term" value="F:DNA ligase (NAD+) activity"/>
    <property type="evidence" value="ECO:0007669"/>
    <property type="project" value="UniProtKB-UniRule"/>
</dbReference>
<dbReference type="Pfam" id="PF00533">
    <property type="entry name" value="BRCT"/>
    <property type="match status" value="1"/>
</dbReference>
<dbReference type="InterPro" id="IPR012340">
    <property type="entry name" value="NA-bd_OB-fold"/>
</dbReference>
<keyword evidence="5 14" id="KW-0235">DNA replication</keyword>
<evidence type="ECO:0000256" key="9">
    <source>
        <dbReference type="ARBA" id="ARBA00022842"/>
    </source>
</evidence>
<evidence type="ECO:0000259" key="16">
    <source>
        <dbReference type="PROSITE" id="PS50172"/>
    </source>
</evidence>
<dbReference type="EC" id="6.5.1.2" evidence="2 14"/>
<dbReference type="InterPro" id="IPR001679">
    <property type="entry name" value="DNA_ligase"/>
</dbReference>
<dbReference type="GO" id="GO:0006260">
    <property type="term" value="P:DNA replication"/>
    <property type="evidence" value="ECO:0007669"/>
    <property type="project" value="UniProtKB-KW"/>
</dbReference>
<keyword evidence="4 14" id="KW-0436">Ligase</keyword>
<dbReference type="InterPro" id="IPR013839">
    <property type="entry name" value="DNAligase_adenylation"/>
</dbReference>
<evidence type="ECO:0000256" key="5">
    <source>
        <dbReference type="ARBA" id="ARBA00022705"/>
    </source>
</evidence>
<evidence type="ECO:0000256" key="12">
    <source>
        <dbReference type="ARBA" id="ARBA00034005"/>
    </source>
</evidence>
<feature type="binding site" evidence="14">
    <location>
        <begin position="32"/>
        <end position="36"/>
    </location>
    <ligand>
        <name>NAD(+)</name>
        <dbReference type="ChEBI" id="CHEBI:57540"/>
    </ligand>
</feature>
<comment type="cofactor">
    <cofactor evidence="14">
        <name>Mg(2+)</name>
        <dbReference type="ChEBI" id="CHEBI:18420"/>
    </cofactor>
    <cofactor evidence="14">
        <name>Mn(2+)</name>
        <dbReference type="ChEBI" id="CHEBI:29035"/>
    </cofactor>
</comment>
<dbReference type="InterPro" id="IPR010994">
    <property type="entry name" value="RuvA_2-like"/>
</dbReference>
<feature type="binding site" evidence="14">
    <location>
        <position position="112"/>
    </location>
    <ligand>
        <name>NAD(+)</name>
        <dbReference type="ChEBI" id="CHEBI:57540"/>
    </ligand>
</feature>
<dbReference type="InterPro" id="IPR003583">
    <property type="entry name" value="Hlx-hairpin-Hlx_DNA-bd_motif"/>
</dbReference>
<name>L1NFQ5_9PORP</name>
<dbReference type="SMART" id="SM00278">
    <property type="entry name" value="HhH1"/>
    <property type="match status" value="2"/>
</dbReference>
<dbReference type="SMART" id="SM00532">
    <property type="entry name" value="LIGANc"/>
    <property type="match status" value="1"/>
</dbReference>
<dbReference type="HAMAP" id="MF_01588">
    <property type="entry name" value="DNA_ligase_A"/>
    <property type="match status" value="1"/>
</dbReference>
<dbReference type="GO" id="GO:0046872">
    <property type="term" value="F:metal ion binding"/>
    <property type="evidence" value="ECO:0007669"/>
    <property type="project" value="UniProtKB-KW"/>
</dbReference>
<dbReference type="Gene3D" id="1.10.150.20">
    <property type="entry name" value="5' to 3' exonuclease, C-terminal subdomain"/>
    <property type="match status" value="2"/>
</dbReference>
<keyword evidence="6 14" id="KW-0479">Metal-binding</keyword>
<evidence type="ECO:0000256" key="3">
    <source>
        <dbReference type="ARBA" id="ARBA00013308"/>
    </source>
</evidence>
<evidence type="ECO:0000256" key="1">
    <source>
        <dbReference type="ARBA" id="ARBA00004067"/>
    </source>
</evidence>
<feature type="domain" description="BRCT" evidence="16">
    <location>
        <begin position="591"/>
        <end position="661"/>
    </location>
</feature>
<feature type="binding site" evidence="14">
    <location>
        <position position="408"/>
    </location>
    <ligand>
        <name>Zn(2+)</name>
        <dbReference type="ChEBI" id="CHEBI:29105"/>
    </ligand>
</feature>
<reference evidence="17 18" key="1">
    <citation type="submission" date="2012-05" db="EMBL/GenBank/DDBJ databases">
        <authorList>
            <person name="Weinstock G."/>
            <person name="Sodergren E."/>
            <person name="Lobos E.A."/>
            <person name="Fulton L."/>
            <person name="Fulton R."/>
            <person name="Courtney L."/>
            <person name="Fronick C."/>
            <person name="O'Laughlin M."/>
            <person name="Godfrey J."/>
            <person name="Wilson R.M."/>
            <person name="Miner T."/>
            <person name="Farmer C."/>
            <person name="Delehaunty K."/>
            <person name="Cordes M."/>
            <person name="Minx P."/>
            <person name="Tomlinson C."/>
            <person name="Chen J."/>
            <person name="Wollam A."/>
            <person name="Pepin K.H."/>
            <person name="Bhonagiri V."/>
            <person name="Zhang X."/>
            <person name="Suruliraj S."/>
            <person name="Warren W."/>
            <person name="Mitreva M."/>
            <person name="Mardis E.R."/>
            <person name="Wilson R.K."/>
        </authorList>
    </citation>
    <scope>NUCLEOTIDE SEQUENCE [LARGE SCALE GENOMIC DNA]</scope>
    <source>
        <strain evidence="17 18">F0037</strain>
    </source>
</reference>
<dbReference type="Gene3D" id="3.40.50.10190">
    <property type="entry name" value="BRCT domain"/>
    <property type="match status" value="1"/>
</dbReference>
<accession>L1NFQ5</accession>
<dbReference type="SUPFAM" id="SSF52113">
    <property type="entry name" value="BRCT domain"/>
    <property type="match status" value="1"/>
</dbReference>
<keyword evidence="9 14" id="KW-0460">Magnesium</keyword>
<dbReference type="EMBL" id="AMEQ01000018">
    <property type="protein sequence ID" value="EKY02208.1"/>
    <property type="molecule type" value="Genomic_DNA"/>
</dbReference>
<dbReference type="InterPro" id="IPR013840">
    <property type="entry name" value="DNAligase_N"/>
</dbReference>
<gene>
    <name evidence="14" type="primary">ligA</name>
    <name evidence="17" type="ORF">HMPREF9134_00597</name>
</gene>
<dbReference type="SUPFAM" id="SSF50249">
    <property type="entry name" value="Nucleic acid-binding proteins"/>
    <property type="match status" value="1"/>
</dbReference>
<evidence type="ECO:0000256" key="6">
    <source>
        <dbReference type="ARBA" id="ARBA00022723"/>
    </source>
</evidence>
<dbReference type="eggNOG" id="COG0272">
    <property type="taxonomic scope" value="Bacteria"/>
</dbReference>
<feature type="binding site" evidence="14">
    <location>
        <position position="405"/>
    </location>
    <ligand>
        <name>Zn(2+)</name>
        <dbReference type="ChEBI" id="CHEBI:29105"/>
    </ligand>
</feature>
<dbReference type="NCBIfam" id="NF005932">
    <property type="entry name" value="PRK07956.1"/>
    <property type="match status" value="1"/>
</dbReference>
<dbReference type="HOGENOM" id="CLU_007764_2_1_10"/>
<dbReference type="CDD" id="cd00114">
    <property type="entry name" value="LIGANc"/>
    <property type="match status" value="1"/>
</dbReference>
<dbReference type="PROSITE" id="PS50172">
    <property type="entry name" value="BRCT"/>
    <property type="match status" value="1"/>
</dbReference>
<evidence type="ECO:0000256" key="13">
    <source>
        <dbReference type="ARBA" id="ARBA00060881"/>
    </source>
</evidence>
<dbReference type="Pfam" id="PF03120">
    <property type="entry name" value="OB_DNA_ligase"/>
    <property type="match status" value="1"/>
</dbReference>
<feature type="binding site" evidence="14">
    <location>
        <position position="423"/>
    </location>
    <ligand>
        <name>Zn(2+)</name>
        <dbReference type="ChEBI" id="CHEBI:29105"/>
    </ligand>
</feature>
<feature type="region of interest" description="Disordered" evidence="15">
    <location>
        <begin position="672"/>
        <end position="696"/>
    </location>
</feature>
<comment type="function">
    <text evidence="1 14">DNA ligase that catalyzes the formation of phosphodiester linkages between 5'-phosphoryl and 3'-hydroxyl groups in double-stranded DNA using NAD as a coenzyme and as the energy source for the reaction. It is essential for DNA replication and repair of damaged DNA.</text>
</comment>
<dbReference type="InterPro" id="IPR041663">
    <property type="entry name" value="DisA/LigA_HHH"/>
</dbReference>
<dbReference type="Gene3D" id="3.30.470.30">
    <property type="entry name" value="DNA ligase/mRNA capping enzyme"/>
    <property type="match status" value="1"/>
</dbReference>
<feature type="binding site" evidence="14">
    <location>
        <position position="135"/>
    </location>
    <ligand>
        <name>NAD(+)</name>
        <dbReference type="ChEBI" id="CHEBI:57540"/>
    </ligand>
</feature>
<dbReference type="InterPro" id="IPR004149">
    <property type="entry name" value="Znf_DNAligase_C4"/>
</dbReference>